<keyword evidence="8" id="KW-1185">Reference proteome</keyword>
<feature type="domain" description="Outer membrane protein beta-barrel" evidence="6">
    <location>
        <begin position="3"/>
        <end position="173"/>
    </location>
</feature>
<dbReference type="EMBL" id="LSEF01000118">
    <property type="protein sequence ID" value="OAF06922.1"/>
    <property type="molecule type" value="Genomic_DNA"/>
</dbReference>
<evidence type="ECO:0000313" key="7">
    <source>
        <dbReference type="EMBL" id="OAF06922.1"/>
    </source>
</evidence>
<dbReference type="GO" id="GO:0009279">
    <property type="term" value="C:cell outer membrane"/>
    <property type="evidence" value="ECO:0007669"/>
    <property type="project" value="UniProtKB-SubCell"/>
</dbReference>
<keyword evidence="4" id="KW-0998">Cell outer membrane</keyword>
<evidence type="ECO:0000313" key="8">
    <source>
        <dbReference type="Proteomes" id="UP000077173"/>
    </source>
</evidence>
<gene>
    <name evidence="7" type="ORF">AXW67_31230</name>
</gene>
<comment type="similarity">
    <text evidence="5">Belongs to the Omp25/RopB family.</text>
</comment>
<dbReference type="AlphaFoldDB" id="A0A176YLZ3"/>
<proteinExistence type="inferred from homology"/>
<evidence type="ECO:0000256" key="5">
    <source>
        <dbReference type="ARBA" id="ARBA00038306"/>
    </source>
</evidence>
<protein>
    <recommendedName>
        <fullName evidence="6">Outer membrane protein beta-barrel domain-containing protein</fullName>
    </recommendedName>
</protein>
<name>A0A176YLZ3_9BRAD</name>
<sequence>MYEWVGFYAGINTGWASSQNCWDFGGISSEGCHHANGGTVGGQIGYRWQYGHALVGFEGQGNWANLSGSNISIALPTDSIRTKVDGFGMITGQVGYAFDNDVLIYAKGGLALTSNTYEINSSLTGAPLARAGDIAWGGAVGAGVEFMFAPNWSVAVEYDHLFMQDGNLNFTTATGPANDRIHQDVDLVTARLNYTFSPPVVINPVAVK</sequence>
<dbReference type="InterPro" id="IPR011250">
    <property type="entry name" value="OMP/PagP_B-barrel"/>
</dbReference>
<evidence type="ECO:0000256" key="3">
    <source>
        <dbReference type="ARBA" id="ARBA00023136"/>
    </source>
</evidence>
<dbReference type="PANTHER" id="PTHR34001:SF3">
    <property type="entry name" value="BLL7405 PROTEIN"/>
    <property type="match status" value="1"/>
</dbReference>
<evidence type="ECO:0000256" key="2">
    <source>
        <dbReference type="ARBA" id="ARBA00022729"/>
    </source>
</evidence>
<evidence type="ECO:0000259" key="6">
    <source>
        <dbReference type="Pfam" id="PF13505"/>
    </source>
</evidence>
<comment type="subcellular location">
    <subcellularLocation>
        <location evidence="1">Cell outer membrane</location>
    </subcellularLocation>
</comment>
<dbReference type="InterPro" id="IPR027385">
    <property type="entry name" value="Beta-barrel_OMP"/>
</dbReference>
<accession>A0A176YLZ3</accession>
<reference evidence="7 8" key="1">
    <citation type="submission" date="2016-02" db="EMBL/GenBank/DDBJ databases">
        <title>Draft genome sequence of the strain BR 10247T Bradyrhizobium neotropicale isolated from nodules of Centrolobium paraense.</title>
        <authorList>
            <person name="Simoes-Araujo J.L."/>
            <person name="Barauna A.C."/>
            <person name="Silva K."/>
            <person name="Zilli J.E."/>
        </authorList>
    </citation>
    <scope>NUCLEOTIDE SEQUENCE [LARGE SCALE GENOMIC DNA]</scope>
    <source>
        <strain evidence="7 8">BR 10247</strain>
    </source>
</reference>
<comment type="caution">
    <text evidence="7">The sequence shown here is derived from an EMBL/GenBank/DDBJ whole genome shotgun (WGS) entry which is preliminary data.</text>
</comment>
<keyword evidence="2" id="KW-0732">Signal</keyword>
<dbReference type="PANTHER" id="PTHR34001">
    <property type="entry name" value="BLL7405 PROTEIN"/>
    <property type="match status" value="1"/>
</dbReference>
<dbReference type="Gene3D" id="2.40.160.20">
    <property type="match status" value="1"/>
</dbReference>
<dbReference type="Pfam" id="PF13505">
    <property type="entry name" value="OMP_b-brl"/>
    <property type="match status" value="1"/>
</dbReference>
<dbReference type="Proteomes" id="UP000077173">
    <property type="component" value="Unassembled WGS sequence"/>
</dbReference>
<dbReference type="RefSeq" id="WP_063682007.1">
    <property type="nucleotide sequence ID" value="NZ_LSEF01000118.1"/>
</dbReference>
<dbReference type="InterPro" id="IPR051692">
    <property type="entry name" value="OMP-like"/>
</dbReference>
<organism evidence="7 8">
    <name type="scientific">Bradyrhizobium neotropicale</name>
    <dbReference type="NCBI Taxonomy" id="1497615"/>
    <lineage>
        <taxon>Bacteria</taxon>
        <taxon>Pseudomonadati</taxon>
        <taxon>Pseudomonadota</taxon>
        <taxon>Alphaproteobacteria</taxon>
        <taxon>Hyphomicrobiales</taxon>
        <taxon>Nitrobacteraceae</taxon>
        <taxon>Bradyrhizobium</taxon>
    </lineage>
</organism>
<evidence type="ECO:0000256" key="1">
    <source>
        <dbReference type="ARBA" id="ARBA00004442"/>
    </source>
</evidence>
<dbReference type="SUPFAM" id="SSF56925">
    <property type="entry name" value="OMPA-like"/>
    <property type="match status" value="1"/>
</dbReference>
<evidence type="ECO:0000256" key="4">
    <source>
        <dbReference type="ARBA" id="ARBA00023237"/>
    </source>
</evidence>
<keyword evidence="3" id="KW-0472">Membrane</keyword>